<sequence length="72" mass="8052">MRPSALRCWARVRLRRLDGGRRGGFAQPPGCDVGPPGPPRGGGRTTTPVSARGRHFRSGAWRTERERERERS</sequence>
<keyword evidence="3" id="KW-1185">Reference proteome</keyword>
<reference evidence="2 3" key="1">
    <citation type="journal article" date="2018" name="Nat. Ecol. Evol.">
        <title>Shark genomes provide insights into elasmobranch evolution and the origin of vertebrates.</title>
        <authorList>
            <person name="Hara Y"/>
            <person name="Yamaguchi K"/>
            <person name="Onimaru K"/>
            <person name="Kadota M"/>
            <person name="Koyanagi M"/>
            <person name="Keeley SD"/>
            <person name="Tatsumi K"/>
            <person name="Tanaka K"/>
            <person name="Motone F"/>
            <person name="Kageyama Y"/>
            <person name="Nozu R"/>
            <person name="Adachi N"/>
            <person name="Nishimura O"/>
            <person name="Nakagawa R"/>
            <person name="Tanegashima C"/>
            <person name="Kiyatake I"/>
            <person name="Matsumoto R"/>
            <person name="Murakumo K"/>
            <person name="Nishida K"/>
            <person name="Terakita A"/>
            <person name="Kuratani S"/>
            <person name="Sato K"/>
            <person name="Hyodo S Kuraku.S."/>
        </authorList>
    </citation>
    <scope>NUCLEOTIDE SEQUENCE [LARGE SCALE GENOMIC DNA]</scope>
</reference>
<name>A0A401TWG8_CHIPU</name>
<comment type="caution">
    <text evidence="2">The sequence shown here is derived from an EMBL/GenBank/DDBJ whole genome shotgun (WGS) entry which is preliminary data.</text>
</comment>
<dbReference type="Proteomes" id="UP000287033">
    <property type="component" value="Unassembled WGS sequence"/>
</dbReference>
<feature type="region of interest" description="Disordered" evidence="1">
    <location>
        <begin position="20"/>
        <end position="72"/>
    </location>
</feature>
<gene>
    <name evidence="2" type="ORF">chiPu_0031421</name>
</gene>
<feature type="compositionally biased region" description="Basic and acidic residues" evidence="1">
    <location>
        <begin position="62"/>
        <end position="72"/>
    </location>
</feature>
<feature type="non-terminal residue" evidence="2">
    <location>
        <position position="72"/>
    </location>
</feature>
<protein>
    <submittedName>
        <fullName evidence="2">Uncharacterized protein</fullName>
    </submittedName>
</protein>
<accession>A0A401TWG8</accession>
<dbReference type="AlphaFoldDB" id="A0A401TWG8"/>
<evidence type="ECO:0000256" key="1">
    <source>
        <dbReference type="SAM" id="MobiDB-lite"/>
    </source>
</evidence>
<evidence type="ECO:0000313" key="3">
    <source>
        <dbReference type="Proteomes" id="UP000287033"/>
    </source>
</evidence>
<dbReference type="EMBL" id="BEZZ01209250">
    <property type="protein sequence ID" value="GCC46984.1"/>
    <property type="molecule type" value="Genomic_DNA"/>
</dbReference>
<organism evidence="2 3">
    <name type="scientific">Chiloscyllium punctatum</name>
    <name type="common">Brownbanded bambooshark</name>
    <name type="synonym">Hemiscyllium punctatum</name>
    <dbReference type="NCBI Taxonomy" id="137246"/>
    <lineage>
        <taxon>Eukaryota</taxon>
        <taxon>Metazoa</taxon>
        <taxon>Chordata</taxon>
        <taxon>Craniata</taxon>
        <taxon>Vertebrata</taxon>
        <taxon>Chondrichthyes</taxon>
        <taxon>Elasmobranchii</taxon>
        <taxon>Galeomorphii</taxon>
        <taxon>Galeoidea</taxon>
        <taxon>Orectolobiformes</taxon>
        <taxon>Hemiscylliidae</taxon>
        <taxon>Chiloscyllium</taxon>
    </lineage>
</organism>
<evidence type="ECO:0000313" key="2">
    <source>
        <dbReference type="EMBL" id="GCC46984.1"/>
    </source>
</evidence>
<proteinExistence type="predicted"/>